<proteinExistence type="predicted"/>
<dbReference type="EMBL" id="GGEC01090315">
    <property type="protein sequence ID" value="MBX70799.1"/>
    <property type="molecule type" value="Transcribed_RNA"/>
</dbReference>
<protein>
    <submittedName>
        <fullName evidence="1">Uncharacterized protein</fullName>
    </submittedName>
</protein>
<sequence length="41" mass="4842">MKLPLGWLLTYCLRQIVNEFFHCLFYGYCSFFSSLPVTCLS</sequence>
<dbReference type="AlphaFoldDB" id="A0A2P2QUW5"/>
<reference evidence="1" key="1">
    <citation type="submission" date="2018-02" db="EMBL/GenBank/DDBJ databases">
        <title>Rhizophora mucronata_Transcriptome.</title>
        <authorList>
            <person name="Meera S.P."/>
            <person name="Sreeshan A."/>
            <person name="Augustine A."/>
        </authorList>
    </citation>
    <scope>NUCLEOTIDE SEQUENCE</scope>
    <source>
        <tissue evidence="1">Leaf</tissue>
    </source>
</reference>
<accession>A0A2P2QUW5</accession>
<name>A0A2P2QUW5_RHIMU</name>
<evidence type="ECO:0000313" key="1">
    <source>
        <dbReference type="EMBL" id="MBX70799.1"/>
    </source>
</evidence>
<organism evidence="1">
    <name type="scientific">Rhizophora mucronata</name>
    <name type="common">Asiatic mangrove</name>
    <dbReference type="NCBI Taxonomy" id="61149"/>
    <lineage>
        <taxon>Eukaryota</taxon>
        <taxon>Viridiplantae</taxon>
        <taxon>Streptophyta</taxon>
        <taxon>Embryophyta</taxon>
        <taxon>Tracheophyta</taxon>
        <taxon>Spermatophyta</taxon>
        <taxon>Magnoliopsida</taxon>
        <taxon>eudicotyledons</taxon>
        <taxon>Gunneridae</taxon>
        <taxon>Pentapetalae</taxon>
        <taxon>rosids</taxon>
        <taxon>fabids</taxon>
        <taxon>Malpighiales</taxon>
        <taxon>Rhizophoraceae</taxon>
        <taxon>Rhizophora</taxon>
    </lineage>
</organism>